<organism evidence="1 2">
    <name type="scientific">Ramlibacter pinisoli</name>
    <dbReference type="NCBI Taxonomy" id="2682844"/>
    <lineage>
        <taxon>Bacteria</taxon>
        <taxon>Pseudomonadati</taxon>
        <taxon>Pseudomonadota</taxon>
        <taxon>Betaproteobacteria</taxon>
        <taxon>Burkholderiales</taxon>
        <taxon>Comamonadaceae</taxon>
        <taxon>Ramlibacter</taxon>
    </lineage>
</organism>
<comment type="caution">
    <text evidence="1">The sequence shown here is derived from an EMBL/GenBank/DDBJ whole genome shotgun (WGS) entry which is preliminary data.</text>
</comment>
<sequence>MDNEEQPDQHDNPRMDASYTAGDATALFTFWCSRGMRTEDVPFEWREPYVAWLRTQPLSPF</sequence>
<evidence type="ECO:0000313" key="2">
    <source>
        <dbReference type="Proteomes" id="UP000469385"/>
    </source>
</evidence>
<keyword evidence="2" id="KW-1185">Reference proteome</keyword>
<dbReference type="RefSeq" id="WP_157396008.1">
    <property type="nucleotide sequence ID" value="NZ_WSEL01000002.1"/>
</dbReference>
<protein>
    <submittedName>
        <fullName evidence="1">Uncharacterized protein</fullName>
    </submittedName>
</protein>
<name>A0A6N8IM15_9BURK</name>
<gene>
    <name evidence="1" type="ORF">GON04_00275</name>
</gene>
<evidence type="ECO:0000313" key="1">
    <source>
        <dbReference type="EMBL" id="MVQ27864.1"/>
    </source>
</evidence>
<proteinExistence type="predicted"/>
<dbReference type="Proteomes" id="UP000469385">
    <property type="component" value="Unassembled WGS sequence"/>
</dbReference>
<dbReference type="EMBL" id="WSEL01000002">
    <property type="protein sequence ID" value="MVQ27864.1"/>
    <property type="molecule type" value="Genomic_DNA"/>
</dbReference>
<reference evidence="1 2" key="1">
    <citation type="submission" date="2019-12" db="EMBL/GenBank/DDBJ databases">
        <authorList>
            <person name="Huq M.A."/>
        </authorList>
    </citation>
    <scope>NUCLEOTIDE SEQUENCE [LARGE SCALE GENOMIC DNA]</scope>
    <source>
        <strain evidence="1 2">MAH-25</strain>
    </source>
</reference>
<dbReference type="AlphaFoldDB" id="A0A6N8IM15"/>
<accession>A0A6N8IM15</accession>